<reference evidence="2" key="1">
    <citation type="submission" date="2017-09" db="EMBL/GenBank/DDBJ databases">
        <title>Complete Genome Sequence of ansamitocin-producing Bacterium Actinosynnema pretiosum X47.</title>
        <authorList>
            <person name="Cao G."/>
            <person name="Zong G."/>
            <person name="Zhong C."/>
            <person name="Fu J."/>
        </authorList>
    </citation>
    <scope>NUCLEOTIDE SEQUENCE [LARGE SCALE GENOMIC DNA]</scope>
    <source>
        <strain evidence="2">X47</strain>
    </source>
</reference>
<evidence type="ECO:0000313" key="2">
    <source>
        <dbReference type="EMBL" id="ATE55286.1"/>
    </source>
</evidence>
<accession>A0A290Z8G5</accession>
<keyword evidence="1" id="KW-1133">Transmembrane helix</keyword>
<keyword evidence="3" id="KW-1185">Reference proteome</keyword>
<dbReference type="KEGG" id="apre:CNX65_20020"/>
<keyword evidence="1" id="KW-0472">Membrane</keyword>
<feature type="transmembrane region" description="Helical" evidence="1">
    <location>
        <begin position="99"/>
        <end position="116"/>
    </location>
</feature>
<dbReference type="EMBL" id="CP023445">
    <property type="protein sequence ID" value="ATE55286.1"/>
    <property type="molecule type" value="Genomic_DNA"/>
</dbReference>
<name>A0A290Z8G5_9PSEU</name>
<feature type="transmembrane region" description="Helical" evidence="1">
    <location>
        <begin position="49"/>
        <end position="67"/>
    </location>
</feature>
<dbReference type="RefSeq" id="WP_096495121.1">
    <property type="nucleotide sequence ID" value="NZ_CP023445.1"/>
</dbReference>
<dbReference type="Proteomes" id="UP000218505">
    <property type="component" value="Chromosome"/>
</dbReference>
<evidence type="ECO:0000313" key="3">
    <source>
        <dbReference type="Proteomes" id="UP000218505"/>
    </source>
</evidence>
<keyword evidence="1" id="KW-0812">Transmembrane</keyword>
<proteinExistence type="predicted"/>
<protein>
    <recommendedName>
        <fullName evidence="4">Integral membrane protein</fullName>
    </recommendedName>
</protein>
<feature type="transmembrane region" description="Helical" evidence="1">
    <location>
        <begin position="74"/>
        <end position="93"/>
    </location>
</feature>
<organism evidence="2 3">
    <name type="scientific">Actinosynnema pretiosum</name>
    <dbReference type="NCBI Taxonomy" id="42197"/>
    <lineage>
        <taxon>Bacteria</taxon>
        <taxon>Bacillati</taxon>
        <taxon>Actinomycetota</taxon>
        <taxon>Actinomycetes</taxon>
        <taxon>Pseudonocardiales</taxon>
        <taxon>Pseudonocardiaceae</taxon>
        <taxon>Actinosynnema</taxon>
    </lineage>
</organism>
<evidence type="ECO:0008006" key="4">
    <source>
        <dbReference type="Google" id="ProtNLM"/>
    </source>
</evidence>
<sequence length="131" mass="13665">MTTSPPTTTPPKSLVLAFVLLLISTAMSLVTLAGAATSDALADKPAERTFLVVVGGLFAALYLWLAFRVKAGRNWARVVITVMTVLEAVSVFTTSDNGLNQYGLLGISAAAVLAAYSPDSNAYVASVRRAS</sequence>
<dbReference type="AlphaFoldDB" id="A0A290Z8G5"/>
<gene>
    <name evidence="2" type="ORF">CNX65_20020</name>
</gene>
<evidence type="ECO:0000256" key="1">
    <source>
        <dbReference type="SAM" id="Phobius"/>
    </source>
</evidence>